<gene>
    <name evidence="2" type="ORF">CEXT_615721</name>
</gene>
<sequence>MKPELRGKEGNDTCEGSVAATFRKELKSCPGVRLLLMQQAGVSTPKTNLIKSLSPEMCFSLSFPFSLLIVSNSIVARGPMKHRELPRREVGAAPCRVPPSNLRHVRASDAPVAT</sequence>
<comment type="caution">
    <text evidence="2">The sequence shown here is derived from an EMBL/GenBank/DDBJ whole genome shotgun (WGS) entry which is preliminary data.</text>
</comment>
<dbReference type="EMBL" id="BPLR01009712">
    <property type="protein sequence ID" value="GIY33955.1"/>
    <property type="molecule type" value="Genomic_DNA"/>
</dbReference>
<dbReference type="Proteomes" id="UP001054945">
    <property type="component" value="Unassembled WGS sequence"/>
</dbReference>
<evidence type="ECO:0000313" key="2">
    <source>
        <dbReference type="EMBL" id="GIY33955.1"/>
    </source>
</evidence>
<feature type="region of interest" description="Disordered" evidence="1">
    <location>
        <begin position="91"/>
        <end position="114"/>
    </location>
</feature>
<dbReference type="AlphaFoldDB" id="A0AAV4SJI3"/>
<accession>A0AAV4SJI3</accession>
<evidence type="ECO:0000256" key="1">
    <source>
        <dbReference type="SAM" id="MobiDB-lite"/>
    </source>
</evidence>
<name>A0AAV4SJI3_CAEEX</name>
<keyword evidence="3" id="KW-1185">Reference proteome</keyword>
<evidence type="ECO:0000313" key="3">
    <source>
        <dbReference type="Proteomes" id="UP001054945"/>
    </source>
</evidence>
<reference evidence="2 3" key="1">
    <citation type="submission" date="2021-06" db="EMBL/GenBank/DDBJ databases">
        <title>Caerostris extrusa draft genome.</title>
        <authorList>
            <person name="Kono N."/>
            <person name="Arakawa K."/>
        </authorList>
    </citation>
    <scope>NUCLEOTIDE SEQUENCE [LARGE SCALE GENOMIC DNA]</scope>
</reference>
<protein>
    <submittedName>
        <fullName evidence="2">Uncharacterized protein</fullName>
    </submittedName>
</protein>
<proteinExistence type="predicted"/>
<organism evidence="2 3">
    <name type="scientific">Caerostris extrusa</name>
    <name type="common">Bark spider</name>
    <name type="synonym">Caerostris bankana</name>
    <dbReference type="NCBI Taxonomy" id="172846"/>
    <lineage>
        <taxon>Eukaryota</taxon>
        <taxon>Metazoa</taxon>
        <taxon>Ecdysozoa</taxon>
        <taxon>Arthropoda</taxon>
        <taxon>Chelicerata</taxon>
        <taxon>Arachnida</taxon>
        <taxon>Araneae</taxon>
        <taxon>Araneomorphae</taxon>
        <taxon>Entelegynae</taxon>
        <taxon>Araneoidea</taxon>
        <taxon>Araneidae</taxon>
        <taxon>Caerostris</taxon>
    </lineage>
</organism>